<protein>
    <submittedName>
        <fullName evidence="1">Uncharacterized protein</fullName>
    </submittedName>
</protein>
<accession>M6Q490</accession>
<comment type="caution">
    <text evidence="1">The sequence shown here is derived from an EMBL/GenBank/DDBJ whole genome shotgun (WGS) entry which is preliminary data.</text>
</comment>
<evidence type="ECO:0000313" key="2">
    <source>
        <dbReference type="Proteomes" id="UP000012118"/>
    </source>
</evidence>
<sequence length="40" mass="4835">MEISNIALPTNEEGFWDHKDQKLIFFKCSDKNEVFYLRKV</sequence>
<dbReference type="Proteomes" id="UP000012118">
    <property type="component" value="Unassembled WGS sequence"/>
</dbReference>
<evidence type="ECO:0000313" key="1">
    <source>
        <dbReference type="EMBL" id="EMN87985.1"/>
    </source>
</evidence>
<dbReference type="EMBL" id="AHNU02000087">
    <property type="protein sequence ID" value="EMN87985.1"/>
    <property type="molecule type" value="Genomic_DNA"/>
</dbReference>
<organism evidence="1 2">
    <name type="scientific">Leptospira weilii str. UI 13098</name>
    <dbReference type="NCBI Taxonomy" id="1088542"/>
    <lineage>
        <taxon>Bacteria</taxon>
        <taxon>Pseudomonadati</taxon>
        <taxon>Spirochaetota</taxon>
        <taxon>Spirochaetia</taxon>
        <taxon>Leptospirales</taxon>
        <taxon>Leptospiraceae</taxon>
        <taxon>Leptospira</taxon>
    </lineage>
</organism>
<name>M6Q490_9LEPT</name>
<proteinExistence type="predicted"/>
<dbReference type="AlphaFoldDB" id="M6Q490"/>
<reference evidence="1 2" key="1">
    <citation type="submission" date="2013-01" db="EMBL/GenBank/DDBJ databases">
        <authorList>
            <person name="Harkins D.M."/>
            <person name="Durkin A.S."/>
            <person name="Brinkac L.M."/>
            <person name="Haft D.H."/>
            <person name="Selengut J.D."/>
            <person name="Sanka R."/>
            <person name="DePew J."/>
            <person name="Purushe J."/>
            <person name="Chanthongthip A."/>
            <person name="Lattana O."/>
            <person name="Phetsouvanh R."/>
            <person name="Newton P.N."/>
            <person name="Vinetz J.M."/>
            <person name="Sutton G.G."/>
            <person name="Nierman W.C."/>
            <person name="Fouts D.E."/>
        </authorList>
    </citation>
    <scope>NUCLEOTIDE SEQUENCE [LARGE SCALE GENOMIC DNA]</scope>
    <source>
        <strain evidence="1 2">UI 13098</strain>
    </source>
</reference>
<gene>
    <name evidence="1" type="ORF">LEP1GSC108_0676</name>
</gene>
<keyword evidence="2" id="KW-1185">Reference proteome</keyword>